<dbReference type="Gene3D" id="2.60.120.10">
    <property type="entry name" value="Jelly Rolls"/>
    <property type="match status" value="1"/>
</dbReference>
<dbReference type="Pfam" id="PF07883">
    <property type="entry name" value="Cupin_2"/>
    <property type="match status" value="1"/>
</dbReference>
<evidence type="ECO:0000256" key="1">
    <source>
        <dbReference type="ARBA" id="ARBA00022723"/>
    </source>
</evidence>
<accession>A0A4S3MK10</accession>
<dbReference type="InterPro" id="IPR014710">
    <property type="entry name" value="RmlC-like_jellyroll"/>
</dbReference>
<feature type="domain" description="Cupin type-2" evidence="2">
    <location>
        <begin position="42"/>
        <end position="113"/>
    </location>
</feature>
<dbReference type="CDD" id="cd02224">
    <property type="entry name" value="cupin_SPO2919-like"/>
    <property type="match status" value="1"/>
</dbReference>
<evidence type="ECO:0000313" key="4">
    <source>
        <dbReference type="Proteomes" id="UP000309450"/>
    </source>
</evidence>
<evidence type="ECO:0000259" key="2">
    <source>
        <dbReference type="Pfam" id="PF07883"/>
    </source>
</evidence>
<dbReference type="GO" id="GO:0046872">
    <property type="term" value="F:metal ion binding"/>
    <property type="evidence" value="ECO:0007669"/>
    <property type="project" value="UniProtKB-KW"/>
</dbReference>
<dbReference type="OrthoDB" id="5290459at2"/>
<comment type="caution">
    <text evidence="3">The sequence shown here is derived from an EMBL/GenBank/DDBJ whole genome shotgun (WGS) entry which is preliminary data.</text>
</comment>
<keyword evidence="4" id="KW-1185">Reference proteome</keyword>
<dbReference type="AlphaFoldDB" id="A0A4S3MK10"/>
<evidence type="ECO:0000313" key="3">
    <source>
        <dbReference type="EMBL" id="THD81566.1"/>
    </source>
</evidence>
<name>A0A4S3MK10_9RHOB</name>
<reference evidence="3 4" key="1">
    <citation type="submission" date="2019-04" db="EMBL/GenBank/DDBJ databases">
        <title>Draft genome sequence of Gemmobacter aestuarii sp. nov.</title>
        <authorList>
            <person name="Hameed A."/>
            <person name="Lin S.-Y."/>
            <person name="Shahina M."/>
            <person name="Lai W.-A."/>
            <person name="Young C.-C."/>
        </authorList>
    </citation>
    <scope>NUCLEOTIDE SEQUENCE [LARGE SCALE GENOMIC DNA]</scope>
    <source>
        <strain evidence="3 4">CC-PW-75</strain>
    </source>
</reference>
<dbReference type="Proteomes" id="UP000309450">
    <property type="component" value="Unassembled WGS sequence"/>
</dbReference>
<organism evidence="3 4">
    <name type="scientific">Aliigemmobacter aestuarii</name>
    <dbReference type="NCBI Taxonomy" id="1445661"/>
    <lineage>
        <taxon>Bacteria</taxon>
        <taxon>Pseudomonadati</taxon>
        <taxon>Pseudomonadota</taxon>
        <taxon>Alphaproteobacteria</taxon>
        <taxon>Rhodobacterales</taxon>
        <taxon>Paracoccaceae</taxon>
        <taxon>Aliigemmobacter</taxon>
    </lineage>
</organism>
<sequence length="156" mass="16779">MPHFPLDAALTDESDGQGNPCGPYRALLLSDTGGLTQFGAFIEILPPGSRSSLKHWHAEEDELVHVLTGEVLLHEGAAVHHLRPGDTATFKAGVAVGHCLENPGPGEARYLVIGTRAPADVVTYPDHDRVLHLDRREGTRTYSDLAGNPADTPYRA</sequence>
<dbReference type="SUPFAM" id="SSF51182">
    <property type="entry name" value="RmlC-like cupins"/>
    <property type="match status" value="1"/>
</dbReference>
<dbReference type="InterPro" id="IPR013096">
    <property type="entry name" value="Cupin_2"/>
</dbReference>
<dbReference type="InterPro" id="IPR051610">
    <property type="entry name" value="GPI/OXD"/>
</dbReference>
<dbReference type="EMBL" id="SSND01000005">
    <property type="protein sequence ID" value="THD81566.1"/>
    <property type="molecule type" value="Genomic_DNA"/>
</dbReference>
<protein>
    <submittedName>
        <fullName evidence="3">Cupin domain-containing protein</fullName>
    </submittedName>
</protein>
<dbReference type="PANTHER" id="PTHR35848">
    <property type="entry name" value="OXALATE-BINDING PROTEIN"/>
    <property type="match status" value="1"/>
</dbReference>
<keyword evidence="1" id="KW-0479">Metal-binding</keyword>
<dbReference type="RefSeq" id="WP_136395826.1">
    <property type="nucleotide sequence ID" value="NZ_SSND01000005.1"/>
</dbReference>
<proteinExistence type="predicted"/>
<dbReference type="PANTHER" id="PTHR35848:SF9">
    <property type="entry name" value="SLL1358 PROTEIN"/>
    <property type="match status" value="1"/>
</dbReference>
<dbReference type="InterPro" id="IPR011051">
    <property type="entry name" value="RmlC_Cupin_sf"/>
</dbReference>
<gene>
    <name evidence="3" type="ORF">E7811_16830</name>
</gene>